<accession>A0A931MWU3</accession>
<evidence type="ECO:0000313" key="2">
    <source>
        <dbReference type="Proteomes" id="UP000631694"/>
    </source>
</evidence>
<gene>
    <name evidence="1" type="ORF">I5731_08450</name>
</gene>
<dbReference type="Gene3D" id="2.60.120.380">
    <property type="match status" value="1"/>
</dbReference>
<dbReference type="AlphaFoldDB" id="A0A931MWU3"/>
<comment type="caution">
    <text evidence="1">The sequence shown here is derived from an EMBL/GenBank/DDBJ whole genome shotgun (WGS) entry which is preliminary data.</text>
</comment>
<dbReference type="Proteomes" id="UP000631694">
    <property type="component" value="Unassembled WGS sequence"/>
</dbReference>
<sequence>MAGPAAADGLFSGAATSAAAAPAAAGFAARRSRDVVLDPAYLASRIAPLGTDQAADRLALAPPAAPVRIELFPGIVADLQRTAISEATGGGFVWAGADTEGRPAEADLVVRGGAVSGIVTVGSRRYRIDPLPAAGLHRITEVDQSAFPVDVQVPVKPTKAAPAPQPDEAARAAVTEITVLIAYTNRARGAVADIVAQSNLAISRANSAFARSNVQIRFRLVGTRLVVGYDEQSQPSYDSVLRDLTNGTTSGPFRHVHADRDAKSADLVALLIERPEYCGMAWLVEEPAAIEARYGMSVTTVGCVTNETFAHETGHNMGLRHDRYVEPAAPATKYNYGFASVPGQFRTIMAYANRCNDANIRCARLNNFSNPDVAYEGRPTGIPEGTAGASDAARRLDETRFAIAAYRTPTLPPPPHDTFATAKTVSVTPGTARAFRFTNAGATRETGEPFEAAGATLWYRFRTGAAGVWVIDTNQSTFDTTLGLYRGNNVATLATVAVDDDGGNGTQSRLRFVATANTLYYLQIGGKNGATGNVRLRFVAPAAPAAAPATTVAAR</sequence>
<dbReference type="EMBL" id="JADZLT010000049">
    <property type="protein sequence ID" value="MBH0237848.1"/>
    <property type="molecule type" value="Genomic_DNA"/>
</dbReference>
<evidence type="ECO:0000313" key="1">
    <source>
        <dbReference type="EMBL" id="MBH0237848.1"/>
    </source>
</evidence>
<dbReference type="Pfam" id="PF13583">
    <property type="entry name" value="Reprolysin_4"/>
    <property type="match status" value="1"/>
</dbReference>
<keyword evidence="2" id="KW-1185">Reference proteome</keyword>
<proteinExistence type="predicted"/>
<reference evidence="1" key="1">
    <citation type="submission" date="2020-12" db="EMBL/GenBank/DDBJ databases">
        <title>Methylobrevis albus sp. nov., isolated from fresh water lack sediment.</title>
        <authorList>
            <person name="Zou Q."/>
        </authorList>
    </citation>
    <scope>NUCLEOTIDE SEQUENCE</scope>
    <source>
        <strain evidence="1">L22</strain>
    </source>
</reference>
<dbReference type="RefSeq" id="WP_197310917.1">
    <property type="nucleotide sequence ID" value="NZ_JADZLT010000049.1"/>
</dbReference>
<organism evidence="1 2">
    <name type="scientific">Methylobrevis albus</name>
    <dbReference type="NCBI Taxonomy" id="2793297"/>
    <lineage>
        <taxon>Bacteria</taxon>
        <taxon>Pseudomonadati</taxon>
        <taxon>Pseudomonadota</taxon>
        <taxon>Alphaproteobacteria</taxon>
        <taxon>Hyphomicrobiales</taxon>
        <taxon>Pleomorphomonadaceae</taxon>
        <taxon>Methylobrevis</taxon>
    </lineage>
</organism>
<dbReference type="GO" id="GO:0008237">
    <property type="term" value="F:metallopeptidase activity"/>
    <property type="evidence" value="ECO:0007669"/>
    <property type="project" value="InterPro"/>
</dbReference>
<name>A0A931MWU3_9HYPH</name>
<evidence type="ECO:0008006" key="3">
    <source>
        <dbReference type="Google" id="ProtNLM"/>
    </source>
</evidence>
<dbReference type="SUPFAM" id="SSF55486">
    <property type="entry name" value="Metalloproteases ('zincins'), catalytic domain"/>
    <property type="match status" value="1"/>
</dbReference>
<protein>
    <recommendedName>
        <fullName evidence="3">Peptidyl-Asp metalloendopeptidase</fullName>
    </recommendedName>
</protein>
<dbReference type="Gene3D" id="3.40.390.10">
    <property type="entry name" value="Collagenase (Catalytic Domain)"/>
    <property type="match status" value="1"/>
</dbReference>
<dbReference type="InterPro" id="IPR024079">
    <property type="entry name" value="MetalloPept_cat_dom_sf"/>
</dbReference>